<evidence type="ECO:0000256" key="5">
    <source>
        <dbReference type="ARBA" id="ARBA00022723"/>
    </source>
</evidence>
<dbReference type="Pfam" id="PF00246">
    <property type="entry name" value="Peptidase_M14"/>
    <property type="match status" value="1"/>
</dbReference>
<sequence>MKLLSSLVFAAAAVNVAVADSINDKDTVYSPEEAKAIQDDADVNRECHKVTQGYLDKLTPGQYTTNGFFDCFRTADQIYGFLDALQKKHPTTISKFDVSKTFEGRTIVGYKLSNGKNVKAIYTQAVQHAREWASASSTLYGVAATLDALTTNTESVLDTYDLILVPIVNLDSYLKTWTGQRMLRVSANGVDLNRNWPTPYFNADNERPGSEVYPGPYELSEPETAGLHTFFQAHKEIDGAIDFHTNAAAVLYPFGDTTKDPAEPYLGRYKTLANAVQAGMKAVGGEYDVMQRLYPTYGNVRDYFFRNYTKPGITIEISGSGFVVPASTIRTRGKEVHAGLISYARAARVWNQGDKPAC</sequence>
<evidence type="ECO:0000313" key="13">
    <source>
        <dbReference type="EMBL" id="KAF0701068.1"/>
    </source>
</evidence>
<keyword evidence="7" id="KW-0378">Hydrolase</keyword>
<evidence type="ECO:0000259" key="12">
    <source>
        <dbReference type="PROSITE" id="PS52035"/>
    </source>
</evidence>
<gene>
    <name evidence="14" type="primary">Aste57867_8514</name>
    <name evidence="13" type="ORF">As57867_008482</name>
    <name evidence="14" type="ORF">ASTE57867_8514</name>
</gene>
<dbReference type="GO" id="GO:0006508">
    <property type="term" value="P:proteolysis"/>
    <property type="evidence" value="ECO:0007669"/>
    <property type="project" value="UniProtKB-KW"/>
</dbReference>
<keyword evidence="15" id="KW-1185">Reference proteome</keyword>
<evidence type="ECO:0000313" key="15">
    <source>
        <dbReference type="Proteomes" id="UP000332933"/>
    </source>
</evidence>
<dbReference type="FunFam" id="3.40.630.10:FF:000084">
    <property type="entry name" value="Carboxypeptidase B2"/>
    <property type="match status" value="1"/>
</dbReference>
<dbReference type="PANTHER" id="PTHR11705">
    <property type="entry name" value="PROTEASE FAMILY M14 CARBOXYPEPTIDASE A,B"/>
    <property type="match status" value="1"/>
</dbReference>
<dbReference type="GO" id="GO:0004181">
    <property type="term" value="F:metallocarboxypeptidase activity"/>
    <property type="evidence" value="ECO:0007669"/>
    <property type="project" value="InterPro"/>
</dbReference>
<reference evidence="14 15" key="1">
    <citation type="submission" date="2019-03" db="EMBL/GenBank/DDBJ databases">
        <authorList>
            <person name="Gaulin E."/>
            <person name="Dumas B."/>
        </authorList>
    </citation>
    <scope>NUCLEOTIDE SEQUENCE [LARGE SCALE GENOMIC DNA]</scope>
    <source>
        <strain evidence="14">CBS 568.67</strain>
    </source>
</reference>
<evidence type="ECO:0000256" key="1">
    <source>
        <dbReference type="ARBA" id="ARBA00001947"/>
    </source>
</evidence>
<proteinExistence type="inferred from homology"/>
<keyword evidence="4" id="KW-0645">Protease</keyword>
<dbReference type="Gene3D" id="3.40.630.10">
    <property type="entry name" value="Zn peptidases"/>
    <property type="match status" value="1"/>
</dbReference>
<dbReference type="SMART" id="SM00631">
    <property type="entry name" value="Zn_pept"/>
    <property type="match status" value="1"/>
</dbReference>
<feature type="active site" description="Proton donor/acceptor" evidence="10">
    <location>
        <position position="316"/>
    </location>
</feature>
<comment type="cofactor">
    <cofactor evidence="1">
        <name>Zn(2+)</name>
        <dbReference type="ChEBI" id="CHEBI:29105"/>
    </cofactor>
</comment>
<keyword evidence="8" id="KW-0862">Zinc</keyword>
<keyword evidence="6 11" id="KW-0732">Signal</keyword>
<organism evidence="14 15">
    <name type="scientific">Aphanomyces stellatus</name>
    <dbReference type="NCBI Taxonomy" id="120398"/>
    <lineage>
        <taxon>Eukaryota</taxon>
        <taxon>Sar</taxon>
        <taxon>Stramenopiles</taxon>
        <taxon>Oomycota</taxon>
        <taxon>Saprolegniomycetes</taxon>
        <taxon>Saprolegniales</taxon>
        <taxon>Verrucalvaceae</taxon>
        <taxon>Aphanomyces</taxon>
    </lineage>
</organism>
<evidence type="ECO:0000256" key="9">
    <source>
        <dbReference type="ARBA" id="ARBA00023049"/>
    </source>
</evidence>
<dbReference type="PANTHER" id="PTHR11705:SF143">
    <property type="entry name" value="SLL0236 PROTEIN"/>
    <property type="match status" value="1"/>
</dbReference>
<keyword evidence="9" id="KW-0482">Metalloprotease</keyword>
<dbReference type="OrthoDB" id="3626597at2759"/>
<feature type="domain" description="Peptidase M14" evidence="12">
    <location>
        <begin position="71"/>
        <end position="347"/>
    </location>
</feature>
<name>A0A485KKJ3_9STRA</name>
<feature type="chain" id="PRO_5033828632" evidence="11">
    <location>
        <begin position="20"/>
        <end position="358"/>
    </location>
</feature>
<keyword evidence="3" id="KW-0121">Carboxypeptidase</keyword>
<keyword evidence="5" id="KW-0479">Metal-binding</keyword>
<dbReference type="PROSITE" id="PS52035">
    <property type="entry name" value="PEPTIDASE_M14"/>
    <property type="match status" value="1"/>
</dbReference>
<evidence type="ECO:0000256" key="10">
    <source>
        <dbReference type="PROSITE-ProRule" id="PRU01379"/>
    </source>
</evidence>
<evidence type="ECO:0000256" key="11">
    <source>
        <dbReference type="SAM" id="SignalP"/>
    </source>
</evidence>
<evidence type="ECO:0000256" key="6">
    <source>
        <dbReference type="ARBA" id="ARBA00022729"/>
    </source>
</evidence>
<evidence type="ECO:0000256" key="3">
    <source>
        <dbReference type="ARBA" id="ARBA00022645"/>
    </source>
</evidence>
<protein>
    <submittedName>
        <fullName evidence="14">Aste57867_8514 protein</fullName>
    </submittedName>
</protein>
<dbReference type="EMBL" id="VJMH01005103">
    <property type="protein sequence ID" value="KAF0701068.1"/>
    <property type="molecule type" value="Genomic_DNA"/>
</dbReference>
<evidence type="ECO:0000256" key="7">
    <source>
        <dbReference type="ARBA" id="ARBA00022801"/>
    </source>
</evidence>
<dbReference type="PRINTS" id="PR00765">
    <property type="entry name" value="CRBOXYPTASEA"/>
</dbReference>
<evidence type="ECO:0000256" key="2">
    <source>
        <dbReference type="ARBA" id="ARBA00005988"/>
    </source>
</evidence>
<comment type="similarity">
    <text evidence="2 10">Belongs to the peptidase M14 family.</text>
</comment>
<evidence type="ECO:0000256" key="4">
    <source>
        <dbReference type="ARBA" id="ARBA00022670"/>
    </source>
</evidence>
<reference evidence="13" key="2">
    <citation type="submission" date="2019-06" db="EMBL/GenBank/DDBJ databases">
        <title>Genomics analysis of Aphanomyces spp. identifies a new class of oomycete effector associated with host adaptation.</title>
        <authorList>
            <person name="Gaulin E."/>
        </authorList>
    </citation>
    <scope>NUCLEOTIDE SEQUENCE</scope>
    <source>
        <strain evidence="13">CBS 578.67</strain>
    </source>
</reference>
<feature type="signal peptide" evidence="11">
    <location>
        <begin position="1"/>
        <end position="19"/>
    </location>
</feature>
<dbReference type="AlphaFoldDB" id="A0A485KKJ3"/>
<dbReference type="GO" id="GO:0008270">
    <property type="term" value="F:zinc ion binding"/>
    <property type="evidence" value="ECO:0007669"/>
    <property type="project" value="InterPro"/>
</dbReference>
<dbReference type="SUPFAM" id="SSF53187">
    <property type="entry name" value="Zn-dependent exopeptidases"/>
    <property type="match status" value="1"/>
</dbReference>
<dbReference type="InterPro" id="IPR000834">
    <property type="entry name" value="Peptidase_M14"/>
</dbReference>
<accession>A0A485KKJ3</accession>
<evidence type="ECO:0000256" key="8">
    <source>
        <dbReference type="ARBA" id="ARBA00022833"/>
    </source>
</evidence>
<dbReference type="Proteomes" id="UP000332933">
    <property type="component" value="Unassembled WGS sequence"/>
</dbReference>
<evidence type="ECO:0000313" key="14">
    <source>
        <dbReference type="EMBL" id="VFT85400.1"/>
    </source>
</evidence>
<dbReference type="GO" id="GO:0005615">
    <property type="term" value="C:extracellular space"/>
    <property type="evidence" value="ECO:0007669"/>
    <property type="project" value="TreeGrafter"/>
</dbReference>
<dbReference type="EMBL" id="CAADRA010005124">
    <property type="protein sequence ID" value="VFT85400.1"/>
    <property type="molecule type" value="Genomic_DNA"/>
</dbReference>